<protein>
    <submittedName>
        <fullName evidence="2">Uncharacterized protein</fullName>
    </submittedName>
</protein>
<keyword evidence="3" id="KW-1185">Reference proteome</keyword>
<evidence type="ECO:0000313" key="3">
    <source>
        <dbReference type="Proteomes" id="UP000249757"/>
    </source>
</evidence>
<gene>
    <name evidence="2" type="ORF">Ptr86124_009686</name>
</gene>
<dbReference type="Proteomes" id="UP000249757">
    <property type="component" value="Unassembled WGS sequence"/>
</dbReference>
<feature type="compositionally biased region" description="Polar residues" evidence="1">
    <location>
        <begin position="25"/>
        <end position="42"/>
    </location>
</feature>
<feature type="region of interest" description="Disordered" evidence="1">
    <location>
        <begin position="1"/>
        <end position="54"/>
    </location>
</feature>
<feature type="region of interest" description="Disordered" evidence="1">
    <location>
        <begin position="167"/>
        <end position="371"/>
    </location>
</feature>
<feature type="compositionally biased region" description="Low complexity" evidence="1">
    <location>
        <begin position="282"/>
        <end position="297"/>
    </location>
</feature>
<dbReference type="EMBL" id="NRDI02000014">
    <property type="protein sequence ID" value="KAI1511282.1"/>
    <property type="molecule type" value="Genomic_DNA"/>
</dbReference>
<evidence type="ECO:0000256" key="1">
    <source>
        <dbReference type="SAM" id="MobiDB-lite"/>
    </source>
</evidence>
<comment type="caution">
    <text evidence="2">The sequence shown here is derived from an EMBL/GenBank/DDBJ whole genome shotgun (WGS) entry which is preliminary data.</text>
</comment>
<dbReference type="AlphaFoldDB" id="A0A922N9H5"/>
<proteinExistence type="predicted"/>
<reference evidence="3" key="1">
    <citation type="journal article" date="2022" name="Microb. Genom.">
        <title>A global pangenome for the wheat fungal pathogen Pyrenophora tritici-repentis and prediction of effector protein structural homology.</title>
        <authorList>
            <person name="Moolhuijzen P.M."/>
            <person name="See P.T."/>
            <person name="Shi G."/>
            <person name="Powell H.R."/>
            <person name="Cockram J."/>
            <person name="Jorgensen L.N."/>
            <person name="Benslimane H."/>
            <person name="Strelkov S.E."/>
            <person name="Turner J."/>
            <person name="Liu Z."/>
            <person name="Moffat C.S."/>
        </authorList>
    </citation>
    <scope>NUCLEOTIDE SEQUENCE [LARGE SCALE GENOMIC DNA]</scope>
</reference>
<feature type="compositionally biased region" description="Pro residues" evidence="1">
    <location>
        <begin position="238"/>
        <end position="255"/>
    </location>
</feature>
<feature type="compositionally biased region" description="Basic and acidic residues" evidence="1">
    <location>
        <begin position="341"/>
        <end position="351"/>
    </location>
</feature>
<accession>A0A922N9H5</accession>
<feature type="compositionally biased region" description="Basic and acidic residues" evidence="1">
    <location>
        <begin position="168"/>
        <end position="183"/>
    </location>
</feature>
<organism evidence="2 3">
    <name type="scientific">Pyrenophora tritici-repentis</name>
    <dbReference type="NCBI Taxonomy" id="45151"/>
    <lineage>
        <taxon>Eukaryota</taxon>
        <taxon>Fungi</taxon>
        <taxon>Dikarya</taxon>
        <taxon>Ascomycota</taxon>
        <taxon>Pezizomycotina</taxon>
        <taxon>Dothideomycetes</taxon>
        <taxon>Pleosporomycetidae</taxon>
        <taxon>Pleosporales</taxon>
        <taxon>Pleosporineae</taxon>
        <taxon>Pleosporaceae</taxon>
        <taxon>Pyrenophora</taxon>
    </lineage>
</organism>
<feature type="compositionally biased region" description="Low complexity" evidence="1">
    <location>
        <begin position="81"/>
        <end position="93"/>
    </location>
</feature>
<feature type="compositionally biased region" description="Gly residues" evidence="1">
    <location>
        <begin position="362"/>
        <end position="371"/>
    </location>
</feature>
<evidence type="ECO:0000313" key="2">
    <source>
        <dbReference type="EMBL" id="KAI1511282.1"/>
    </source>
</evidence>
<feature type="region of interest" description="Disordered" evidence="1">
    <location>
        <begin position="66"/>
        <end position="139"/>
    </location>
</feature>
<name>A0A922N9H5_9PLEO</name>
<sequence>MPLVNGMTENDQQHPHVKPGDAPPSYTSPNPNFSTSTHTFYNPHTHPPVPHDPHYMTYAYNANAHNSPYDLPHPHQPPQELALTSPTTAPSTPHQFRSHKSMYGHVRGPSELSGEHALSELSSGPQSPDMRGSGVWKGGMGVGGGEEKVMKSGFGIAARNAAGVGPLIEDRDRNQHQTPHWEEVTAEEEETAKIARPRHQTSSPPPPRDSTTTSSPPPRHPTPYRTSRSHPPSRSHSPSPPASPSPSLSPSPHQPALPRRGGGEEEFRTVRNWMAPQNWDSPRTTSTPPQQQGTPTQRRIRRKKRMEGIPGDKGSVGSSSGGSTGNVQGLGVVGVDSLEGEQSRRGDRDGGEGGEVVTGMKGARGGYPGAI</sequence>